<gene>
    <name evidence="2" type="ORF">E7272_03580</name>
</gene>
<organism evidence="2 3">
    <name type="scientific">Pseudobutyrivibrio ruminis</name>
    <dbReference type="NCBI Taxonomy" id="46206"/>
    <lineage>
        <taxon>Bacteria</taxon>
        <taxon>Bacillati</taxon>
        <taxon>Bacillota</taxon>
        <taxon>Clostridia</taxon>
        <taxon>Lachnospirales</taxon>
        <taxon>Lachnospiraceae</taxon>
        <taxon>Pseudobutyrivibrio</taxon>
    </lineage>
</organism>
<sequence length="104" mass="11114">MNTVAVGSNVQNISLTDVTAPIISLINTILTAAIPLVAAAGSLYCVLLGVKYARAEEPQDREKAKQHLKSAIIGFVLIFVLIVALRIATPILTEWMNANSKAIQ</sequence>
<evidence type="ECO:0000313" key="3">
    <source>
        <dbReference type="Proteomes" id="UP000766246"/>
    </source>
</evidence>
<reference evidence="2" key="1">
    <citation type="submission" date="2019-04" db="EMBL/GenBank/DDBJ databases">
        <title>Evolution of Biomass-Degrading Anaerobic Consortia Revealed by Metagenomics.</title>
        <authorList>
            <person name="Peng X."/>
        </authorList>
    </citation>
    <scope>NUCLEOTIDE SEQUENCE</scope>
    <source>
        <strain evidence="2">SIG311</strain>
    </source>
</reference>
<proteinExistence type="predicted"/>
<evidence type="ECO:0000313" key="2">
    <source>
        <dbReference type="EMBL" id="MBE5918904.1"/>
    </source>
</evidence>
<dbReference type="Proteomes" id="UP000766246">
    <property type="component" value="Unassembled WGS sequence"/>
</dbReference>
<accession>A0A927UAR9</accession>
<dbReference type="NCBIfam" id="NF045849">
    <property type="entry name" value="ICE_MMCAP2_0565"/>
    <property type="match status" value="1"/>
</dbReference>
<keyword evidence="1" id="KW-1133">Transmembrane helix</keyword>
<name>A0A927UAR9_9FIRM</name>
<dbReference type="Pfam" id="PF18895">
    <property type="entry name" value="T4SS_pilin"/>
    <property type="match status" value="1"/>
</dbReference>
<feature type="transmembrane region" description="Helical" evidence="1">
    <location>
        <begin position="71"/>
        <end position="92"/>
    </location>
</feature>
<comment type="caution">
    <text evidence="2">The sequence shown here is derived from an EMBL/GenBank/DDBJ whole genome shotgun (WGS) entry which is preliminary data.</text>
</comment>
<evidence type="ECO:0000256" key="1">
    <source>
        <dbReference type="SAM" id="Phobius"/>
    </source>
</evidence>
<dbReference type="InterPro" id="IPR043993">
    <property type="entry name" value="T4SS_pilin"/>
</dbReference>
<keyword evidence="1" id="KW-0812">Transmembrane</keyword>
<dbReference type="AlphaFoldDB" id="A0A927UAR9"/>
<keyword evidence="1" id="KW-0472">Membrane</keyword>
<protein>
    <submittedName>
        <fullName evidence="2">Uncharacterized protein</fullName>
    </submittedName>
</protein>
<feature type="transmembrane region" description="Helical" evidence="1">
    <location>
        <begin position="22"/>
        <end position="50"/>
    </location>
</feature>
<dbReference type="EMBL" id="SVER01000007">
    <property type="protein sequence ID" value="MBE5918904.1"/>
    <property type="molecule type" value="Genomic_DNA"/>
</dbReference>